<proteinExistence type="predicted"/>
<dbReference type="STRING" id="1480694.DC28_07775"/>
<dbReference type="InterPro" id="IPR020084">
    <property type="entry name" value="NUDIX_hydrolase_CS"/>
</dbReference>
<dbReference type="InterPro" id="IPR015797">
    <property type="entry name" value="NUDIX_hydrolase-like_dom_sf"/>
</dbReference>
<evidence type="ECO:0000259" key="2">
    <source>
        <dbReference type="Pfam" id="PF00293"/>
    </source>
</evidence>
<dbReference type="RefSeq" id="WP_037547410.1">
    <property type="nucleotide sequence ID" value="NZ_JNUP01000062.1"/>
</dbReference>
<organism evidence="3 4">
    <name type="scientific">Spirochaeta lutea</name>
    <dbReference type="NCBI Taxonomy" id="1480694"/>
    <lineage>
        <taxon>Bacteria</taxon>
        <taxon>Pseudomonadati</taxon>
        <taxon>Spirochaetota</taxon>
        <taxon>Spirochaetia</taxon>
        <taxon>Spirochaetales</taxon>
        <taxon>Spirochaetaceae</taxon>
        <taxon>Spirochaeta</taxon>
    </lineage>
</organism>
<dbReference type="SUPFAM" id="SSF55811">
    <property type="entry name" value="Nudix"/>
    <property type="match status" value="1"/>
</dbReference>
<dbReference type="eggNOG" id="COG1051">
    <property type="taxonomic scope" value="Bacteria"/>
</dbReference>
<keyword evidence="4" id="KW-1185">Reference proteome</keyword>
<protein>
    <recommendedName>
        <fullName evidence="2">Nudix hydrolase domain-containing protein</fullName>
    </recommendedName>
</protein>
<dbReference type="Gene3D" id="3.90.79.10">
    <property type="entry name" value="Nucleoside Triphosphate Pyrophosphohydrolase"/>
    <property type="match status" value="1"/>
</dbReference>
<comment type="caution">
    <text evidence="3">The sequence shown here is derived from an EMBL/GenBank/DDBJ whole genome shotgun (WGS) entry which is preliminary data.</text>
</comment>
<dbReference type="EMBL" id="JNUP01000062">
    <property type="protein sequence ID" value="KGE72109.1"/>
    <property type="molecule type" value="Genomic_DNA"/>
</dbReference>
<evidence type="ECO:0000256" key="1">
    <source>
        <dbReference type="ARBA" id="ARBA00022801"/>
    </source>
</evidence>
<gene>
    <name evidence="3" type="ORF">DC28_07775</name>
</gene>
<dbReference type="AlphaFoldDB" id="A0A098QWK5"/>
<reference evidence="3 4" key="1">
    <citation type="submission" date="2014-05" db="EMBL/GenBank/DDBJ databases">
        <title>De novo Genome Sequence of Spirocheata sp.</title>
        <authorList>
            <person name="Shivani Y."/>
            <person name="Subhash Y."/>
            <person name="Tushar L."/>
            <person name="Sasikala C."/>
            <person name="Ramana C.V."/>
        </authorList>
    </citation>
    <scope>NUCLEOTIDE SEQUENCE [LARGE SCALE GENOMIC DNA]</scope>
    <source>
        <strain evidence="3 4">JC230</strain>
    </source>
</reference>
<keyword evidence="1" id="KW-0378">Hydrolase</keyword>
<dbReference type="InterPro" id="IPR000086">
    <property type="entry name" value="NUDIX_hydrolase_dom"/>
</dbReference>
<accession>A0A098QWK5</accession>
<dbReference type="Pfam" id="PF00293">
    <property type="entry name" value="NUDIX"/>
    <property type="match status" value="1"/>
</dbReference>
<evidence type="ECO:0000313" key="3">
    <source>
        <dbReference type="EMBL" id="KGE72109.1"/>
    </source>
</evidence>
<dbReference type="Proteomes" id="UP000029692">
    <property type="component" value="Unassembled WGS sequence"/>
</dbReference>
<name>A0A098QWK5_9SPIO</name>
<dbReference type="GO" id="GO:0016787">
    <property type="term" value="F:hydrolase activity"/>
    <property type="evidence" value="ECO:0007669"/>
    <property type="project" value="UniProtKB-KW"/>
</dbReference>
<evidence type="ECO:0000313" key="4">
    <source>
        <dbReference type="Proteomes" id="UP000029692"/>
    </source>
</evidence>
<sequence>MDISIELGANKLNLRVTVLCETPKGFLVEKFQDDFYFPIGGRIQIQEDSLMAAKREFLEEIGFQCPELEYEGVLESFFEHENKKFHEVNFVYRTFLPNLPNLPNNILAIPIDELLQKDLRPNKIKEIINKKNQTPFHFILRE</sequence>
<feature type="domain" description="Nudix hydrolase" evidence="2">
    <location>
        <begin position="18"/>
        <end position="119"/>
    </location>
</feature>
<dbReference type="PROSITE" id="PS00893">
    <property type="entry name" value="NUDIX_BOX"/>
    <property type="match status" value="1"/>
</dbReference>